<keyword evidence="2" id="KW-1185">Reference proteome</keyword>
<proteinExistence type="predicted"/>
<dbReference type="AlphaFoldDB" id="A0AA36IT49"/>
<sequence>VTPAPDAAFAENQAAEELAAADAEKAAKVTPAPDAFAEKAAAVEELAAADAEKAAKVAPAPAAAAVADAEVDSAQSELLQLTETETGRDNLETLLEEAMDA</sequence>
<feature type="non-terminal residue" evidence="1">
    <location>
        <position position="1"/>
    </location>
</feature>
<name>A0AA36IT49_9DINO</name>
<gene>
    <name evidence="1" type="ORF">EVOR1521_LOCUS17380</name>
</gene>
<reference evidence="1" key="1">
    <citation type="submission" date="2023-08" db="EMBL/GenBank/DDBJ databases">
        <authorList>
            <person name="Chen Y."/>
            <person name="Shah S."/>
            <person name="Dougan E. K."/>
            <person name="Thang M."/>
            <person name="Chan C."/>
        </authorList>
    </citation>
    <scope>NUCLEOTIDE SEQUENCE</scope>
</reference>
<evidence type="ECO:0000313" key="2">
    <source>
        <dbReference type="Proteomes" id="UP001178507"/>
    </source>
</evidence>
<dbReference type="EMBL" id="CAUJNA010002294">
    <property type="protein sequence ID" value="CAJ1392233.1"/>
    <property type="molecule type" value="Genomic_DNA"/>
</dbReference>
<accession>A0AA36IT49</accession>
<dbReference type="Proteomes" id="UP001178507">
    <property type="component" value="Unassembled WGS sequence"/>
</dbReference>
<comment type="caution">
    <text evidence="1">The sequence shown here is derived from an EMBL/GenBank/DDBJ whole genome shotgun (WGS) entry which is preliminary data.</text>
</comment>
<evidence type="ECO:0000313" key="1">
    <source>
        <dbReference type="EMBL" id="CAJ1392233.1"/>
    </source>
</evidence>
<feature type="non-terminal residue" evidence="1">
    <location>
        <position position="101"/>
    </location>
</feature>
<protein>
    <submittedName>
        <fullName evidence="1">Uncharacterized protein</fullName>
    </submittedName>
</protein>
<organism evidence="1 2">
    <name type="scientific">Effrenium voratum</name>
    <dbReference type="NCBI Taxonomy" id="2562239"/>
    <lineage>
        <taxon>Eukaryota</taxon>
        <taxon>Sar</taxon>
        <taxon>Alveolata</taxon>
        <taxon>Dinophyceae</taxon>
        <taxon>Suessiales</taxon>
        <taxon>Symbiodiniaceae</taxon>
        <taxon>Effrenium</taxon>
    </lineage>
</organism>